<accession>A0A7W4LQE7</accession>
<keyword evidence="2" id="KW-1185">Reference proteome</keyword>
<reference evidence="1 2" key="1">
    <citation type="submission" date="2020-08" db="EMBL/GenBank/DDBJ databases">
        <authorList>
            <person name="Kim C.M."/>
        </authorList>
    </citation>
    <scope>NUCLEOTIDE SEQUENCE [LARGE SCALE GENOMIC DNA]</scope>
    <source>
        <strain evidence="1 2">UL070</strain>
    </source>
</reference>
<sequence>MESLRKGLSGMDAARAAMGQGWPFAAGPWSNDGTKEVSRSETRMPGVLSLWLLSLCTSKEKVTRREGEKRDF</sequence>
<gene>
    <name evidence="1" type="ORF">H3H51_20735</name>
</gene>
<evidence type="ECO:0000313" key="2">
    <source>
        <dbReference type="Proteomes" id="UP000542720"/>
    </source>
</evidence>
<proteinExistence type="predicted"/>
<evidence type="ECO:0000313" key="1">
    <source>
        <dbReference type="EMBL" id="MBB2497455.1"/>
    </source>
</evidence>
<dbReference type="RefSeq" id="WP_183090989.1">
    <property type="nucleotide sequence ID" value="NZ_JACJUD010000009.1"/>
</dbReference>
<protein>
    <submittedName>
        <fullName evidence="1">Uncharacterized protein</fullName>
    </submittedName>
</protein>
<organism evidence="1 2">
    <name type="scientific">Aquipseudomonas ullengensis</name>
    <dbReference type="NCBI Taxonomy" id="2759166"/>
    <lineage>
        <taxon>Bacteria</taxon>
        <taxon>Pseudomonadati</taxon>
        <taxon>Pseudomonadota</taxon>
        <taxon>Gammaproteobacteria</taxon>
        <taxon>Pseudomonadales</taxon>
        <taxon>Pseudomonadaceae</taxon>
        <taxon>Aquipseudomonas</taxon>
    </lineage>
</organism>
<name>A0A7W4LQE7_9GAMM</name>
<dbReference type="Proteomes" id="UP000542720">
    <property type="component" value="Unassembled WGS sequence"/>
</dbReference>
<dbReference type="EMBL" id="JACJUD010000009">
    <property type="protein sequence ID" value="MBB2497455.1"/>
    <property type="molecule type" value="Genomic_DNA"/>
</dbReference>
<comment type="caution">
    <text evidence="1">The sequence shown here is derived from an EMBL/GenBank/DDBJ whole genome shotgun (WGS) entry which is preliminary data.</text>
</comment>
<dbReference type="AlphaFoldDB" id="A0A7W4LQE7"/>